<evidence type="ECO:0000313" key="2">
    <source>
        <dbReference type="EMBL" id="MBL0372286.1"/>
    </source>
</evidence>
<reference evidence="2" key="1">
    <citation type="submission" date="2021-01" db="EMBL/GenBank/DDBJ databases">
        <title>Rhizobium sp. strain KVB221 16S ribosomal RNA gene Genome sequencing and assembly.</title>
        <authorList>
            <person name="Kang M."/>
        </authorList>
    </citation>
    <scope>NUCLEOTIDE SEQUENCE</scope>
    <source>
        <strain evidence="2">KVB221</strain>
    </source>
</reference>
<evidence type="ECO:0000313" key="3">
    <source>
        <dbReference type="Proteomes" id="UP000633219"/>
    </source>
</evidence>
<dbReference type="PANTHER" id="PTHR22642:SF2">
    <property type="entry name" value="PROTEIN LONG AFTER FAR-RED 3"/>
    <property type="match status" value="1"/>
</dbReference>
<dbReference type="GO" id="GO:0016810">
    <property type="term" value="F:hydrolase activity, acting on carbon-nitrogen (but not peptide) bonds"/>
    <property type="evidence" value="ECO:0007669"/>
    <property type="project" value="InterPro"/>
</dbReference>
<organism evidence="2 3">
    <name type="scientific">Rhizobium setariae</name>
    <dbReference type="NCBI Taxonomy" id="2801340"/>
    <lineage>
        <taxon>Bacteria</taxon>
        <taxon>Pseudomonadati</taxon>
        <taxon>Pseudomonadota</taxon>
        <taxon>Alphaproteobacteria</taxon>
        <taxon>Hyphomicrobiales</taxon>
        <taxon>Rhizobiaceae</taxon>
        <taxon>Rhizobium/Agrobacterium group</taxon>
        <taxon>Rhizobium</taxon>
    </lineage>
</organism>
<sequence length="555" mass="60612">MVVRPDLIILNGKAITFDPEQPRAQAVAISGNKIVAVGGSSDMRALATEDTRIIDAMGATILPGFIDSHVHLFAGAAELGYLDLAGVYGIEKLRDLVSAYSIQYPDDEILFGVGASYQVIGPDRHPTRQDLDLVSPDRPFAMISTDHHTVWANTSALELAGILHGAAVDQGAEIVMAADGRATGELREASAFAAILLRTRFGGRELAGMTTGADPVPTPTLEQRARDKEALAQGLLHCARHGITGLHNMDGNFYTLELLDELRSEGRLVCRVEVPFHFKNTDGLERFAEAEEMRRRWNDDMLWCRRVKMFLDGVIKSRTALMVRPYPGTTHHGDAVFGVEEFNEACIRADALGFQIAVHAIGDLAVRRVLDGFEAARSANGSRDSRHRIEHIETLHPDDLPRFAELDVIASLQPGHAPFGGFFDKEGLNSLLYPEQKPFAFAGQQLRDSGAKVIFSTDWPVMPVDAMGNIRAAVVPVEMPAPWEPQSQSLEESLYSYTAGNAYAQFAEDRLGRLRPGMLADVVLMDMDIEALEPEALGQATARMTICGGAVTWEA</sequence>
<keyword evidence="3" id="KW-1185">Reference proteome</keyword>
<dbReference type="Gene3D" id="3.10.310.70">
    <property type="match status" value="1"/>
</dbReference>
<dbReference type="InterPro" id="IPR013108">
    <property type="entry name" value="Amidohydro_3"/>
</dbReference>
<proteinExistence type="predicted"/>
<dbReference type="Proteomes" id="UP000633219">
    <property type="component" value="Unassembled WGS sequence"/>
</dbReference>
<dbReference type="InterPro" id="IPR033932">
    <property type="entry name" value="YtcJ-like"/>
</dbReference>
<dbReference type="EMBL" id="JAEQNC010000004">
    <property type="protein sequence ID" value="MBL0372286.1"/>
    <property type="molecule type" value="Genomic_DNA"/>
</dbReference>
<protein>
    <submittedName>
        <fullName evidence="2">Amidohydrolase</fullName>
    </submittedName>
</protein>
<dbReference type="Gene3D" id="3.20.20.140">
    <property type="entry name" value="Metal-dependent hydrolases"/>
    <property type="match status" value="1"/>
</dbReference>
<dbReference type="PANTHER" id="PTHR22642">
    <property type="entry name" value="IMIDAZOLONEPROPIONASE"/>
    <property type="match status" value="1"/>
</dbReference>
<dbReference type="Gene3D" id="2.30.40.10">
    <property type="entry name" value="Urease, subunit C, domain 1"/>
    <property type="match status" value="1"/>
</dbReference>
<dbReference type="SUPFAM" id="SSF51338">
    <property type="entry name" value="Composite domain of metallo-dependent hydrolases"/>
    <property type="match status" value="1"/>
</dbReference>
<dbReference type="SUPFAM" id="SSF51556">
    <property type="entry name" value="Metallo-dependent hydrolases"/>
    <property type="match status" value="1"/>
</dbReference>
<comment type="caution">
    <text evidence="2">The sequence shown here is derived from an EMBL/GenBank/DDBJ whole genome shotgun (WGS) entry which is preliminary data.</text>
</comment>
<gene>
    <name evidence="2" type="ORF">JJB09_09620</name>
</gene>
<name>A0A936YSU0_9HYPH</name>
<accession>A0A936YSU0</accession>
<dbReference type="Pfam" id="PF07969">
    <property type="entry name" value="Amidohydro_3"/>
    <property type="match status" value="1"/>
</dbReference>
<dbReference type="AlphaFoldDB" id="A0A936YSU0"/>
<dbReference type="InterPro" id="IPR032466">
    <property type="entry name" value="Metal_Hydrolase"/>
</dbReference>
<dbReference type="RefSeq" id="WP_201656668.1">
    <property type="nucleotide sequence ID" value="NZ_JAEQNC010000004.1"/>
</dbReference>
<dbReference type="InterPro" id="IPR011059">
    <property type="entry name" value="Metal-dep_hydrolase_composite"/>
</dbReference>
<feature type="domain" description="Amidohydrolase 3" evidence="1">
    <location>
        <begin position="52"/>
        <end position="552"/>
    </location>
</feature>
<evidence type="ECO:0000259" key="1">
    <source>
        <dbReference type="Pfam" id="PF07969"/>
    </source>
</evidence>
<dbReference type="CDD" id="cd01300">
    <property type="entry name" value="YtcJ_like"/>
    <property type="match status" value="1"/>
</dbReference>